<feature type="compositionally biased region" description="Polar residues" evidence="1">
    <location>
        <begin position="1"/>
        <end position="19"/>
    </location>
</feature>
<dbReference type="EMBL" id="MU004196">
    <property type="protein sequence ID" value="KAF2491166.1"/>
    <property type="molecule type" value="Genomic_DNA"/>
</dbReference>
<name>A0A6A6QGM4_9PEZI</name>
<protein>
    <submittedName>
        <fullName evidence="2">Uncharacterized protein</fullName>
    </submittedName>
</protein>
<gene>
    <name evidence="2" type="ORF">BU16DRAFT_566079</name>
</gene>
<evidence type="ECO:0000256" key="1">
    <source>
        <dbReference type="SAM" id="MobiDB-lite"/>
    </source>
</evidence>
<reference evidence="2" key="1">
    <citation type="journal article" date="2020" name="Stud. Mycol.">
        <title>101 Dothideomycetes genomes: a test case for predicting lifestyles and emergence of pathogens.</title>
        <authorList>
            <person name="Haridas S."/>
            <person name="Albert R."/>
            <person name="Binder M."/>
            <person name="Bloem J."/>
            <person name="Labutti K."/>
            <person name="Salamov A."/>
            <person name="Andreopoulos B."/>
            <person name="Baker S."/>
            <person name="Barry K."/>
            <person name="Bills G."/>
            <person name="Bluhm B."/>
            <person name="Cannon C."/>
            <person name="Castanera R."/>
            <person name="Culley D."/>
            <person name="Daum C."/>
            <person name="Ezra D."/>
            <person name="Gonzalez J."/>
            <person name="Henrissat B."/>
            <person name="Kuo A."/>
            <person name="Liang C."/>
            <person name="Lipzen A."/>
            <person name="Lutzoni F."/>
            <person name="Magnuson J."/>
            <person name="Mondo S."/>
            <person name="Nolan M."/>
            <person name="Ohm R."/>
            <person name="Pangilinan J."/>
            <person name="Park H.-J."/>
            <person name="Ramirez L."/>
            <person name="Alfaro M."/>
            <person name="Sun H."/>
            <person name="Tritt A."/>
            <person name="Yoshinaga Y."/>
            <person name="Zwiers L.-H."/>
            <person name="Turgeon B."/>
            <person name="Goodwin S."/>
            <person name="Spatafora J."/>
            <person name="Crous P."/>
            <person name="Grigoriev I."/>
        </authorList>
    </citation>
    <scope>NUCLEOTIDE SEQUENCE</scope>
    <source>
        <strain evidence="2">CBS 269.34</strain>
    </source>
</reference>
<keyword evidence="3" id="KW-1185">Reference proteome</keyword>
<accession>A0A6A6QGM4</accession>
<proteinExistence type="predicted"/>
<organism evidence="2 3">
    <name type="scientific">Lophium mytilinum</name>
    <dbReference type="NCBI Taxonomy" id="390894"/>
    <lineage>
        <taxon>Eukaryota</taxon>
        <taxon>Fungi</taxon>
        <taxon>Dikarya</taxon>
        <taxon>Ascomycota</taxon>
        <taxon>Pezizomycotina</taxon>
        <taxon>Dothideomycetes</taxon>
        <taxon>Pleosporomycetidae</taxon>
        <taxon>Mytilinidiales</taxon>
        <taxon>Mytilinidiaceae</taxon>
        <taxon>Lophium</taxon>
    </lineage>
</organism>
<dbReference type="AlphaFoldDB" id="A0A6A6QGM4"/>
<sequence length="404" mass="46431">MASSNPAAHSIDPANNSIPHPSDPQERYPSVLKLYKDVRPHLEAAGCLATQGLPKPSLSNDIHHLFQKSRWVTASVDNFEEVYERMTPALQLASRFITSEAAILPYWPHVLFGKRVQVHENDENLDYLEISSNELCPEAVDRVREAFSGLSENISLAFMEENPTNTSLEGLCGATFRERERSVETTGIPFSEDAWPPVENGKPHPTITLNAHYHEFFASRYSNATRRKRLRVLFCFAVTLIHETVHAFCFSTHPTWKEEPWYNKESISSAGHRQEMGFAWERFMFGGRTDAWYPMEKLRALHYQEVRDLPPVKEDTLMVDGKEAKFLGSYQPASAQGKRFVHDCIPLEWIASWFSDERWALWEQNGEYKEIGKRLRVVVDMWETETRAYIAEVDSKIGESLFDS</sequence>
<dbReference type="Proteomes" id="UP000799750">
    <property type="component" value="Unassembled WGS sequence"/>
</dbReference>
<evidence type="ECO:0000313" key="2">
    <source>
        <dbReference type="EMBL" id="KAF2491166.1"/>
    </source>
</evidence>
<feature type="region of interest" description="Disordered" evidence="1">
    <location>
        <begin position="1"/>
        <end position="26"/>
    </location>
</feature>
<dbReference type="OrthoDB" id="10254945at2759"/>
<evidence type="ECO:0000313" key="3">
    <source>
        <dbReference type="Proteomes" id="UP000799750"/>
    </source>
</evidence>